<evidence type="ECO:0000256" key="3">
    <source>
        <dbReference type="ARBA" id="ARBA00008562"/>
    </source>
</evidence>
<evidence type="ECO:0000256" key="5">
    <source>
        <dbReference type="ARBA" id="ARBA00021901"/>
    </source>
</evidence>
<dbReference type="Gene3D" id="3.50.50.60">
    <property type="entry name" value="FAD/NAD(P)-binding domain"/>
    <property type="match status" value="1"/>
</dbReference>
<accession>A0A6H1TU25</accession>
<comment type="cofactor">
    <cofactor evidence="1 12">
        <name>FAD</name>
        <dbReference type="ChEBI" id="CHEBI:57692"/>
    </cofactor>
</comment>
<feature type="domain" description="Fumarate reductase/succinate dehydrogenase flavoprotein-like C-terminal" evidence="15">
    <location>
        <begin position="465"/>
        <end position="577"/>
    </location>
</feature>
<dbReference type="InterPro" id="IPR015939">
    <property type="entry name" value="Fum_Rdtase/Succ_DH_flav-like_C"/>
</dbReference>
<name>A0A6H1TU25_9CYAN</name>
<evidence type="ECO:0000256" key="8">
    <source>
        <dbReference type="ARBA" id="ARBA00022827"/>
    </source>
</evidence>
<comment type="function">
    <text evidence="12">Catalyzes the oxidation of L-aspartate to iminoaspartate.</text>
</comment>
<evidence type="ECO:0000256" key="9">
    <source>
        <dbReference type="ARBA" id="ARBA00023002"/>
    </source>
</evidence>
<dbReference type="SUPFAM" id="SSF46977">
    <property type="entry name" value="Succinate dehydrogenase/fumarate reductase flavoprotein C-terminal domain"/>
    <property type="match status" value="1"/>
</dbReference>
<dbReference type="RefSeq" id="WP_168568208.1">
    <property type="nucleotide sequence ID" value="NZ_CP051167.1"/>
</dbReference>
<dbReference type="Gene3D" id="1.20.58.100">
    <property type="entry name" value="Fumarate reductase/succinate dehydrogenase flavoprotein-like, C-terminal domain"/>
    <property type="match status" value="1"/>
</dbReference>
<evidence type="ECO:0000256" key="12">
    <source>
        <dbReference type="RuleBase" id="RU362049"/>
    </source>
</evidence>
<keyword evidence="7 12" id="KW-0662">Pyridine nucleotide biosynthesis</keyword>
<dbReference type="GO" id="GO:0008734">
    <property type="term" value="F:L-aspartate oxidase activity"/>
    <property type="evidence" value="ECO:0007669"/>
    <property type="project" value="UniProtKB-UniRule"/>
</dbReference>
<evidence type="ECO:0000256" key="1">
    <source>
        <dbReference type="ARBA" id="ARBA00001974"/>
    </source>
</evidence>
<dbReference type="EMBL" id="CP051167">
    <property type="protein sequence ID" value="QIZ70051.1"/>
    <property type="molecule type" value="Genomic_DNA"/>
</dbReference>
<evidence type="ECO:0000256" key="10">
    <source>
        <dbReference type="ARBA" id="ARBA00048305"/>
    </source>
</evidence>
<keyword evidence="9 12" id="KW-0560">Oxidoreductase</keyword>
<dbReference type="NCBIfam" id="NF005636">
    <property type="entry name" value="PRK07395.1"/>
    <property type="match status" value="1"/>
</dbReference>
<keyword evidence="8 12" id="KW-0274">FAD</keyword>
<dbReference type="PANTHER" id="PTHR42716:SF2">
    <property type="entry name" value="L-ASPARTATE OXIDASE, CHLOROPLASTIC"/>
    <property type="match status" value="1"/>
</dbReference>
<evidence type="ECO:0000313" key="17">
    <source>
        <dbReference type="Proteomes" id="UP000500857"/>
    </source>
</evidence>
<evidence type="ECO:0000259" key="14">
    <source>
        <dbReference type="Pfam" id="PF00890"/>
    </source>
</evidence>
<dbReference type="GO" id="GO:0005737">
    <property type="term" value="C:cytoplasm"/>
    <property type="evidence" value="ECO:0007669"/>
    <property type="project" value="UniProtKB-SubCell"/>
</dbReference>
<dbReference type="InterPro" id="IPR003953">
    <property type="entry name" value="FAD-dep_OxRdtase_2_FAD-bd"/>
</dbReference>
<protein>
    <recommendedName>
        <fullName evidence="5 11">L-aspartate oxidase</fullName>
        <ecNumber evidence="4 11">1.4.3.16</ecNumber>
    </recommendedName>
</protein>
<evidence type="ECO:0000256" key="11">
    <source>
        <dbReference type="NCBIfam" id="TIGR00551"/>
    </source>
</evidence>
<dbReference type="Pfam" id="PF02910">
    <property type="entry name" value="Succ_DH_flav_C"/>
    <property type="match status" value="1"/>
</dbReference>
<evidence type="ECO:0000256" key="7">
    <source>
        <dbReference type="ARBA" id="ARBA00022642"/>
    </source>
</evidence>
<dbReference type="SUPFAM" id="SSF51905">
    <property type="entry name" value="FAD/NAD(P)-binding domain"/>
    <property type="match status" value="1"/>
</dbReference>
<dbReference type="InterPro" id="IPR027477">
    <property type="entry name" value="Succ_DH/fumarate_Rdtase_cat_sf"/>
</dbReference>
<dbReference type="EC" id="1.4.3.16" evidence="4 11"/>
<dbReference type="SUPFAM" id="SSF56425">
    <property type="entry name" value="Succinate dehydrogenase/fumarate reductase flavoprotein, catalytic domain"/>
    <property type="match status" value="1"/>
</dbReference>
<proteinExistence type="inferred from homology"/>
<dbReference type="GO" id="GO:0034628">
    <property type="term" value="P:'de novo' NAD+ biosynthetic process from L-aspartate"/>
    <property type="evidence" value="ECO:0007669"/>
    <property type="project" value="TreeGrafter"/>
</dbReference>
<dbReference type="KEGG" id="oxy:HCG48_05275"/>
<keyword evidence="6 12" id="KW-0285">Flavoprotein</keyword>
<feature type="domain" description="FAD-dependent oxidoreductase 2 FAD-binding" evidence="14">
    <location>
        <begin position="20"/>
        <end position="416"/>
    </location>
</feature>
<feature type="region of interest" description="Disordered" evidence="13">
    <location>
        <begin position="303"/>
        <end position="333"/>
    </location>
</feature>
<feature type="compositionally biased region" description="Basic and acidic residues" evidence="13">
    <location>
        <begin position="303"/>
        <end position="323"/>
    </location>
</feature>
<evidence type="ECO:0000256" key="6">
    <source>
        <dbReference type="ARBA" id="ARBA00022630"/>
    </source>
</evidence>
<dbReference type="UniPathway" id="UPA00253">
    <property type="reaction ID" value="UER00326"/>
</dbReference>
<evidence type="ECO:0000256" key="2">
    <source>
        <dbReference type="ARBA" id="ARBA00004950"/>
    </source>
</evidence>
<sequence>MANSSNGENFPHSEFPPVFDVIVVGAGAAGLYAALCVPESLQVGLIAKDSLPLSASDWAQGGMAAAIAPEDSALLHIEDTLKAGAGLCDWEAVKFLAERAGESVAALLELGVSFDRASQGDLALTLEAAHSRRRVLHAADTTGRAVVSTLSAQVLRRPNIRAIPGAFALDLWLNPTSGRTQGVVLVYGDRLWWVKAGAVVLATGGGGQVFSQTTNPSVSTGDGVAISWRAGAILRDLEFVQFHPTALTQPGAPRFLISEAVRGEGAHVVDANGYRFLFDYHPAGELAPRDVVSRSIFLHLRHLADGDRPTDEPPDPSQRDPRDPPPASPSDRVWLDLRPIPAAKIRRRFPNIVQVCQKWGIDPFSQPIPVAPAAHYWMGGILTDLKGCTSIPGLYAVGETASTGVHGANRLASNSLLECIVFGAQLSQVEIEFPEGKDPCTASGTLTADELGDLDAQQATLRELRRALPHLVWQSAGICRGQAMLDTAIAQIETWQAEFYRQPLSQSLLHLTPARHLDLKLPEANRLLRDWGETRNLLDVAYLILTSAAFRKESRGGHYRLDYPSPLPTWQVHTLVKNRLWSTVPLSAAPGELSGDS</sequence>
<evidence type="ECO:0000259" key="15">
    <source>
        <dbReference type="Pfam" id="PF02910"/>
    </source>
</evidence>
<dbReference type="Proteomes" id="UP000500857">
    <property type="component" value="Chromosome"/>
</dbReference>
<comment type="subcellular location">
    <subcellularLocation>
        <location evidence="12">Cytoplasm</location>
    </subcellularLocation>
</comment>
<dbReference type="Pfam" id="PF00890">
    <property type="entry name" value="FAD_binding_2"/>
    <property type="match status" value="1"/>
</dbReference>
<dbReference type="NCBIfam" id="TIGR00551">
    <property type="entry name" value="nadB"/>
    <property type="match status" value="1"/>
</dbReference>
<reference evidence="16 17" key="1">
    <citation type="submission" date="2020-04" db="EMBL/GenBank/DDBJ databases">
        <authorList>
            <person name="Basu S."/>
            <person name="Maruthanayagam V."/>
            <person name="Chakraborty S."/>
            <person name="Pramanik A."/>
            <person name="Mukherjee J."/>
            <person name="Brink B."/>
        </authorList>
    </citation>
    <scope>NUCLEOTIDE SEQUENCE [LARGE SCALE GENOMIC DNA]</scope>
    <source>
        <strain evidence="16 17">AP17</strain>
    </source>
</reference>
<dbReference type="InterPro" id="IPR036188">
    <property type="entry name" value="FAD/NAD-bd_sf"/>
</dbReference>
<keyword evidence="17" id="KW-1185">Reference proteome</keyword>
<dbReference type="AlphaFoldDB" id="A0A6H1TU25"/>
<dbReference type="PRINTS" id="PR00368">
    <property type="entry name" value="FADPNR"/>
</dbReference>
<evidence type="ECO:0000256" key="4">
    <source>
        <dbReference type="ARBA" id="ARBA00012173"/>
    </source>
</evidence>
<dbReference type="GO" id="GO:0033765">
    <property type="term" value="F:steroid dehydrogenase activity, acting on the CH-CH group of donors"/>
    <property type="evidence" value="ECO:0007669"/>
    <property type="project" value="UniProtKB-ARBA"/>
</dbReference>
<dbReference type="PANTHER" id="PTHR42716">
    <property type="entry name" value="L-ASPARTATE OXIDASE"/>
    <property type="match status" value="1"/>
</dbReference>
<comment type="similarity">
    <text evidence="3 12">Belongs to the FAD-dependent oxidoreductase 2 family. NadB subfamily.</text>
</comment>
<gene>
    <name evidence="16" type="primary">nadB</name>
    <name evidence="16" type="ORF">HCG48_05275</name>
</gene>
<evidence type="ECO:0000256" key="13">
    <source>
        <dbReference type="SAM" id="MobiDB-lite"/>
    </source>
</evidence>
<comment type="catalytic activity">
    <reaction evidence="10">
        <text>L-aspartate + O2 = iminosuccinate + H2O2</text>
        <dbReference type="Rhea" id="RHEA:25876"/>
        <dbReference type="ChEBI" id="CHEBI:15379"/>
        <dbReference type="ChEBI" id="CHEBI:16240"/>
        <dbReference type="ChEBI" id="CHEBI:29991"/>
        <dbReference type="ChEBI" id="CHEBI:77875"/>
        <dbReference type="EC" id="1.4.3.16"/>
    </reaction>
    <physiologicalReaction direction="left-to-right" evidence="10">
        <dbReference type="Rhea" id="RHEA:25877"/>
    </physiologicalReaction>
</comment>
<dbReference type="InterPro" id="IPR005288">
    <property type="entry name" value="NadB"/>
</dbReference>
<evidence type="ECO:0000313" key="16">
    <source>
        <dbReference type="EMBL" id="QIZ70051.1"/>
    </source>
</evidence>
<dbReference type="InterPro" id="IPR037099">
    <property type="entry name" value="Fum_R/Succ_DH_flav-like_C_sf"/>
</dbReference>
<dbReference type="Gene3D" id="3.90.700.10">
    <property type="entry name" value="Succinate dehydrogenase/fumarate reductase flavoprotein, catalytic domain"/>
    <property type="match status" value="1"/>
</dbReference>
<organism evidence="16 17">
    <name type="scientific">Oxynema aestuarii AP17</name>
    <dbReference type="NCBI Taxonomy" id="2064643"/>
    <lineage>
        <taxon>Bacteria</taxon>
        <taxon>Bacillati</taxon>
        <taxon>Cyanobacteriota</taxon>
        <taxon>Cyanophyceae</taxon>
        <taxon>Oscillatoriophycideae</taxon>
        <taxon>Oscillatoriales</taxon>
        <taxon>Oscillatoriaceae</taxon>
        <taxon>Oxynema</taxon>
        <taxon>Oxynema aestuarii</taxon>
    </lineage>
</organism>
<comment type="pathway">
    <text evidence="2 12">Cofactor biosynthesis; NAD(+) biosynthesis; iminoaspartate from L-aspartate (oxidase route): step 1/1.</text>
</comment>